<dbReference type="InterPro" id="IPR050855">
    <property type="entry name" value="NDM-1-like"/>
</dbReference>
<dbReference type="EMBL" id="DVFJ01000019">
    <property type="protein sequence ID" value="HIQ71786.1"/>
    <property type="molecule type" value="Genomic_DNA"/>
</dbReference>
<dbReference type="Gene3D" id="3.40.50.1820">
    <property type="entry name" value="alpha/beta hydrolase"/>
    <property type="match status" value="1"/>
</dbReference>
<dbReference type="SMART" id="SM00849">
    <property type="entry name" value="Lactamase_B"/>
    <property type="match status" value="1"/>
</dbReference>
<name>A0A9D0Z9M6_9FIRM</name>
<dbReference type="AlphaFoldDB" id="A0A9D0Z9M6"/>
<dbReference type="Pfam" id="PF00753">
    <property type="entry name" value="Lactamase_B"/>
    <property type="match status" value="1"/>
</dbReference>
<dbReference type="SUPFAM" id="SSF53474">
    <property type="entry name" value="alpha/beta-Hydrolases"/>
    <property type="match status" value="1"/>
</dbReference>
<dbReference type="Proteomes" id="UP000886887">
    <property type="component" value="Unassembled WGS sequence"/>
</dbReference>
<dbReference type="InterPro" id="IPR029058">
    <property type="entry name" value="AB_hydrolase_fold"/>
</dbReference>
<dbReference type="SUPFAM" id="SSF56281">
    <property type="entry name" value="Metallo-hydrolase/oxidoreductase"/>
    <property type="match status" value="1"/>
</dbReference>
<dbReference type="InterPro" id="IPR001279">
    <property type="entry name" value="Metallo-B-lactamas"/>
</dbReference>
<organism evidence="2 3">
    <name type="scientific">Candidatus Onthenecus intestinigallinarum</name>
    <dbReference type="NCBI Taxonomy" id="2840875"/>
    <lineage>
        <taxon>Bacteria</taxon>
        <taxon>Bacillati</taxon>
        <taxon>Bacillota</taxon>
        <taxon>Clostridia</taxon>
        <taxon>Eubacteriales</taxon>
        <taxon>Candidatus Onthenecus</taxon>
    </lineage>
</organism>
<dbReference type="Gene3D" id="3.60.15.10">
    <property type="entry name" value="Ribonuclease Z/Hydroxyacylglutathione hydrolase-like"/>
    <property type="match status" value="1"/>
</dbReference>
<comment type="caution">
    <text evidence="2">The sequence shown here is derived from an EMBL/GenBank/DDBJ whole genome shotgun (WGS) entry which is preliminary data.</text>
</comment>
<dbReference type="PANTHER" id="PTHR42951">
    <property type="entry name" value="METALLO-BETA-LACTAMASE DOMAIN-CONTAINING"/>
    <property type="match status" value="1"/>
</dbReference>
<evidence type="ECO:0000259" key="1">
    <source>
        <dbReference type="SMART" id="SM00849"/>
    </source>
</evidence>
<reference evidence="2" key="1">
    <citation type="submission" date="2020-10" db="EMBL/GenBank/DDBJ databases">
        <authorList>
            <person name="Gilroy R."/>
        </authorList>
    </citation>
    <scope>NUCLEOTIDE SEQUENCE</scope>
    <source>
        <strain evidence="2">ChiSxjej2B14-6234</strain>
    </source>
</reference>
<accession>A0A9D0Z9M6</accession>
<evidence type="ECO:0000313" key="2">
    <source>
        <dbReference type="EMBL" id="HIQ71786.1"/>
    </source>
</evidence>
<feature type="domain" description="Metallo-beta-lactamase" evidence="1">
    <location>
        <begin position="212"/>
        <end position="395"/>
    </location>
</feature>
<dbReference type="InterPro" id="IPR036866">
    <property type="entry name" value="RibonucZ/Hydroxyglut_hydro"/>
</dbReference>
<proteinExistence type="predicted"/>
<reference evidence="2" key="2">
    <citation type="journal article" date="2021" name="PeerJ">
        <title>Extensive microbial diversity within the chicken gut microbiome revealed by metagenomics and culture.</title>
        <authorList>
            <person name="Gilroy R."/>
            <person name="Ravi A."/>
            <person name="Getino M."/>
            <person name="Pursley I."/>
            <person name="Horton D.L."/>
            <person name="Alikhan N.F."/>
            <person name="Baker D."/>
            <person name="Gharbi K."/>
            <person name="Hall N."/>
            <person name="Watson M."/>
            <person name="Adriaenssens E.M."/>
            <person name="Foster-Nyarko E."/>
            <person name="Jarju S."/>
            <person name="Secka A."/>
            <person name="Antonio M."/>
            <person name="Oren A."/>
            <person name="Chaudhuri R.R."/>
            <person name="La Ragione R."/>
            <person name="Hildebrand F."/>
            <person name="Pallen M.J."/>
        </authorList>
    </citation>
    <scope>NUCLEOTIDE SEQUENCE</scope>
    <source>
        <strain evidence="2">ChiSxjej2B14-6234</strain>
    </source>
</reference>
<sequence>MEYSGESGVSLRFSLQKAQGARLPLFLFLLADGQADVCAPQHAHGVCVRAPGARLTDTAVCHAVRGLLDQLYEELDADDMRLYLLGANEGADGVWALLSMYPRLFAAAVAAGGWGDPYAVRTVRVTPIWSFFHPGDQPLTPQGGPRGLADGRLMALSLRGQGHEQVRCDAWTEGDPLSRADVQAWLLAQDRRRQLEINCIRPGLWHMEDFFRASCYLVEGPDSALLIDSGMAQVDLPAVVSRLTRLPVKLALTHAHGDHYGNAEGFDPIYMHPLDIESLPYQIERFKRFHPDGASERLDWIHRPLPVRDGDRIDLGGGVSFEVLELPGHTPGSVVFACESLGLMFTGDAMGSGEIVLLYGAREALEAVVSDYRLHLRRFIERVEGMREMTFFGGHRMQDASCALFEQERILSGGVSYYNPLCLQVARDMEALCGEILAGRCLPEESEDALTFKDRRAGIVYRLGAL</sequence>
<gene>
    <name evidence="2" type="ORF">IAB73_06245</name>
</gene>
<protein>
    <submittedName>
        <fullName evidence="2">MBL fold metallo-hydrolase</fullName>
    </submittedName>
</protein>
<evidence type="ECO:0000313" key="3">
    <source>
        <dbReference type="Proteomes" id="UP000886887"/>
    </source>
</evidence>
<dbReference type="PANTHER" id="PTHR42951:SF22">
    <property type="entry name" value="METALLO BETA-LACTAMASE SUPERFAMILY LIPOPROTEIN"/>
    <property type="match status" value="1"/>
</dbReference>